<dbReference type="GO" id="GO:0006508">
    <property type="term" value="P:proteolysis"/>
    <property type="evidence" value="ECO:0007669"/>
    <property type="project" value="InterPro"/>
</dbReference>
<feature type="domain" description="AB hydrolase-1" evidence="3">
    <location>
        <begin position="50"/>
        <end position="201"/>
    </location>
</feature>
<name>A0A3Q9G4M2_9ACTO</name>
<protein>
    <submittedName>
        <fullName evidence="4">Alpha/beta fold hydrolase</fullName>
    </submittedName>
</protein>
<dbReference type="SUPFAM" id="SSF53474">
    <property type="entry name" value="alpha/beta-Hydrolases"/>
    <property type="match status" value="1"/>
</dbReference>
<dbReference type="Pfam" id="PF00561">
    <property type="entry name" value="Abhydrolase_1"/>
    <property type="match status" value="1"/>
</dbReference>
<keyword evidence="2 4" id="KW-0378">Hydrolase</keyword>
<dbReference type="PANTHER" id="PTHR43248">
    <property type="entry name" value="2-SUCCINYL-6-HYDROXY-2,4-CYCLOHEXADIENE-1-CARBOXYLATE SYNTHASE"/>
    <property type="match status" value="1"/>
</dbReference>
<dbReference type="Proteomes" id="UP000280344">
    <property type="component" value="Chromosome"/>
</dbReference>
<dbReference type="KEGG" id="flh:EJ997_09645"/>
<dbReference type="AlphaFoldDB" id="A0A3Q9G4M2"/>
<evidence type="ECO:0000313" key="5">
    <source>
        <dbReference type="Proteomes" id="UP000280344"/>
    </source>
</evidence>
<accession>A0A3Q9G4M2</accession>
<reference evidence="4 5" key="1">
    <citation type="submission" date="2018-12" db="EMBL/GenBank/DDBJ databases">
        <title>Complete genome sequence of Flaviflexus sp. H23T48.</title>
        <authorList>
            <person name="Bae J.-W."/>
            <person name="Lee J.-Y."/>
        </authorList>
    </citation>
    <scope>NUCLEOTIDE SEQUENCE [LARGE SCALE GENOMIC DNA]</scope>
    <source>
        <strain evidence="4 5">H23T48</strain>
    </source>
</reference>
<dbReference type="InterPro" id="IPR051601">
    <property type="entry name" value="Serine_prot/Carboxylest_S33"/>
</dbReference>
<evidence type="ECO:0000256" key="2">
    <source>
        <dbReference type="ARBA" id="ARBA00022801"/>
    </source>
</evidence>
<keyword evidence="5" id="KW-1185">Reference proteome</keyword>
<dbReference type="InterPro" id="IPR000073">
    <property type="entry name" value="AB_hydrolase_1"/>
</dbReference>
<comment type="similarity">
    <text evidence="1">Belongs to the peptidase S33 family.</text>
</comment>
<dbReference type="PANTHER" id="PTHR43248:SF2">
    <property type="entry name" value="PROLYL AMINOPEPTIDASE"/>
    <property type="match status" value="1"/>
</dbReference>
<gene>
    <name evidence="4" type="ORF">EJ997_09645</name>
</gene>
<sequence>MTIETERYRIGGDTFSDHRIEVPLDRSGKLAGNISVFAREVVRDGQEKAPRLVFFQGGPGSPAPRPAPVGGWVDWLLNHYRVILFDQRGTGASSPIDSAIVTAQGDSAAQADYLACFRADAIIDDAEQLRQELQGDKPWHVLGQSFGGFINTAYLSRAPYGLASVMITAGLPSVSKHADETYRLTWASTKARNEEMFRSFPGLHDRVWDVAVHLENSDERLVTGERLTPARLRMLGLVLGYSYGPQTLRFLFEDPFTVIKGEKKLNSRFLLQVSDRLSFAQNPIYGVLHESIYSGTAGGPTSWSAHRMRNEFPDHALPGTEQSPHETEKAAQQAGAQFLFSGEHVFPWQMSDDPSLAPMAEAANLVAERSFPRLYNTEVLNENTVPASGWVFWDDMFVPASLSLETAAQIRGFKPFLTNDYHHDGLRADGPKLLERMHSWNMQQRSGHP</sequence>
<evidence type="ECO:0000259" key="3">
    <source>
        <dbReference type="Pfam" id="PF00561"/>
    </source>
</evidence>
<evidence type="ECO:0000313" key="4">
    <source>
        <dbReference type="EMBL" id="AZQ77559.1"/>
    </source>
</evidence>
<evidence type="ECO:0000256" key="1">
    <source>
        <dbReference type="ARBA" id="ARBA00010088"/>
    </source>
</evidence>
<dbReference type="GO" id="GO:0004177">
    <property type="term" value="F:aminopeptidase activity"/>
    <property type="evidence" value="ECO:0007669"/>
    <property type="project" value="UniProtKB-EC"/>
</dbReference>
<dbReference type="RefSeq" id="WP_126704362.1">
    <property type="nucleotide sequence ID" value="NZ_CP034593.1"/>
</dbReference>
<dbReference type="EMBL" id="CP034593">
    <property type="protein sequence ID" value="AZQ77559.1"/>
    <property type="molecule type" value="Genomic_DNA"/>
</dbReference>
<dbReference type="Gene3D" id="3.40.50.1820">
    <property type="entry name" value="alpha/beta hydrolase"/>
    <property type="match status" value="1"/>
</dbReference>
<dbReference type="OrthoDB" id="9796770at2"/>
<dbReference type="InterPro" id="IPR002410">
    <property type="entry name" value="Peptidase_S33"/>
</dbReference>
<proteinExistence type="inferred from homology"/>
<dbReference type="PRINTS" id="PR00793">
    <property type="entry name" value="PROAMNOPTASE"/>
</dbReference>
<organism evidence="4 5">
    <name type="scientific">Flaviflexus ciconiae</name>
    <dbReference type="NCBI Taxonomy" id="2496867"/>
    <lineage>
        <taxon>Bacteria</taxon>
        <taxon>Bacillati</taxon>
        <taxon>Actinomycetota</taxon>
        <taxon>Actinomycetes</taxon>
        <taxon>Actinomycetales</taxon>
        <taxon>Actinomycetaceae</taxon>
        <taxon>Flaviflexus</taxon>
    </lineage>
</organism>
<dbReference type="InterPro" id="IPR029058">
    <property type="entry name" value="AB_hydrolase_fold"/>
</dbReference>